<sequence length="133" mass="15272">MLQPRLTSIANSTFWIHGFSLSNRRPPHPRLHHGEDRPTGSSFRTQGSRWKLWKTTPHLLLGRSSHPPRHAEVTTVYLGFVTNDQSVSMLPSKANCYVGQRIYVVSRDNEHDQNYYRTDANSAKILSLLFDRG</sequence>
<dbReference type="InParanoid" id="A0A0D0DMB9"/>
<dbReference type="EMBL" id="KN825249">
    <property type="protein sequence ID" value="KIK92728.1"/>
    <property type="molecule type" value="Genomic_DNA"/>
</dbReference>
<accession>A0A0D0DMB9</accession>
<dbReference type="Proteomes" id="UP000054538">
    <property type="component" value="Unassembled WGS sequence"/>
</dbReference>
<evidence type="ECO:0000313" key="3">
    <source>
        <dbReference type="Proteomes" id="UP000054538"/>
    </source>
</evidence>
<gene>
    <name evidence="2" type="ORF">PAXRUDRAFT_791682</name>
</gene>
<reference evidence="2 3" key="1">
    <citation type="submission" date="2014-04" db="EMBL/GenBank/DDBJ databases">
        <authorList>
            <consortium name="DOE Joint Genome Institute"/>
            <person name="Kuo A."/>
            <person name="Kohler A."/>
            <person name="Jargeat P."/>
            <person name="Nagy L.G."/>
            <person name="Floudas D."/>
            <person name="Copeland A."/>
            <person name="Barry K.W."/>
            <person name="Cichocki N."/>
            <person name="Veneault-Fourrey C."/>
            <person name="LaButti K."/>
            <person name="Lindquist E.A."/>
            <person name="Lipzen A."/>
            <person name="Lundell T."/>
            <person name="Morin E."/>
            <person name="Murat C."/>
            <person name="Sun H."/>
            <person name="Tunlid A."/>
            <person name="Henrissat B."/>
            <person name="Grigoriev I.V."/>
            <person name="Hibbett D.S."/>
            <person name="Martin F."/>
            <person name="Nordberg H.P."/>
            <person name="Cantor M.N."/>
            <person name="Hua S.X."/>
        </authorList>
    </citation>
    <scope>NUCLEOTIDE SEQUENCE [LARGE SCALE GENOMIC DNA]</scope>
    <source>
        <strain evidence="2 3">Ve08.2h10</strain>
    </source>
</reference>
<evidence type="ECO:0000313" key="2">
    <source>
        <dbReference type="EMBL" id="KIK92728.1"/>
    </source>
</evidence>
<feature type="region of interest" description="Disordered" evidence="1">
    <location>
        <begin position="26"/>
        <end position="47"/>
    </location>
</feature>
<organism evidence="2 3">
    <name type="scientific">Paxillus rubicundulus Ve08.2h10</name>
    <dbReference type="NCBI Taxonomy" id="930991"/>
    <lineage>
        <taxon>Eukaryota</taxon>
        <taxon>Fungi</taxon>
        <taxon>Dikarya</taxon>
        <taxon>Basidiomycota</taxon>
        <taxon>Agaricomycotina</taxon>
        <taxon>Agaricomycetes</taxon>
        <taxon>Agaricomycetidae</taxon>
        <taxon>Boletales</taxon>
        <taxon>Paxilineae</taxon>
        <taxon>Paxillaceae</taxon>
        <taxon>Paxillus</taxon>
    </lineage>
</organism>
<evidence type="ECO:0000256" key="1">
    <source>
        <dbReference type="SAM" id="MobiDB-lite"/>
    </source>
</evidence>
<keyword evidence="3" id="KW-1185">Reference proteome</keyword>
<dbReference type="AlphaFoldDB" id="A0A0D0DMB9"/>
<name>A0A0D0DMB9_9AGAM</name>
<reference evidence="3" key="2">
    <citation type="submission" date="2015-01" db="EMBL/GenBank/DDBJ databases">
        <title>Evolutionary Origins and Diversification of the Mycorrhizal Mutualists.</title>
        <authorList>
            <consortium name="DOE Joint Genome Institute"/>
            <consortium name="Mycorrhizal Genomics Consortium"/>
            <person name="Kohler A."/>
            <person name="Kuo A."/>
            <person name="Nagy L.G."/>
            <person name="Floudas D."/>
            <person name="Copeland A."/>
            <person name="Barry K.W."/>
            <person name="Cichocki N."/>
            <person name="Veneault-Fourrey C."/>
            <person name="LaButti K."/>
            <person name="Lindquist E.A."/>
            <person name="Lipzen A."/>
            <person name="Lundell T."/>
            <person name="Morin E."/>
            <person name="Murat C."/>
            <person name="Riley R."/>
            <person name="Ohm R."/>
            <person name="Sun H."/>
            <person name="Tunlid A."/>
            <person name="Henrissat B."/>
            <person name="Grigoriev I.V."/>
            <person name="Hibbett D.S."/>
            <person name="Martin F."/>
        </authorList>
    </citation>
    <scope>NUCLEOTIDE SEQUENCE [LARGE SCALE GENOMIC DNA]</scope>
    <source>
        <strain evidence="3">Ve08.2h10</strain>
    </source>
</reference>
<proteinExistence type="predicted"/>
<dbReference type="HOGENOM" id="CLU_1907347_0_0_1"/>
<protein>
    <submittedName>
        <fullName evidence="2">Unplaced genomic scaffold scaffold_427, whole genome shotgun sequence</fullName>
    </submittedName>
</protein>